<dbReference type="Proteomes" id="UP000077829">
    <property type="component" value="Chromosome"/>
</dbReference>
<dbReference type="EMBL" id="CP015600">
    <property type="protein sequence ID" value="ANF84788.1"/>
    <property type="molecule type" value="Genomic_DNA"/>
</dbReference>
<evidence type="ECO:0000313" key="2">
    <source>
        <dbReference type="Proteomes" id="UP000077829"/>
    </source>
</evidence>
<dbReference type="RefSeq" id="WP_064451105.1">
    <property type="nucleotide sequence ID" value="NZ_CP015600.1"/>
</dbReference>
<organism evidence="1 2">
    <name type="scientific">Pseudomonas antarctica</name>
    <dbReference type="NCBI Taxonomy" id="219572"/>
    <lineage>
        <taxon>Bacteria</taxon>
        <taxon>Pseudomonadati</taxon>
        <taxon>Pseudomonadota</taxon>
        <taxon>Gammaproteobacteria</taxon>
        <taxon>Pseudomonadales</taxon>
        <taxon>Pseudomonadaceae</taxon>
        <taxon>Pseudomonas</taxon>
    </lineage>
</organism>
<dbReference type="KEGG" id="panr:A7J50_1354"/>
<dbReference type="STRING" id="219572.A7J50_1354"/>
<name>A0A172YXJ5_9PSED</name>
<reference evidence="1 2" key="1">
    <citation type="submission" date="2016-05" db="EMBL/GenBank/DDBJ databases">
        <title>Complete genome sequence of Pseudomonas antarctica PAMC 27494.</title>
        <authorList>
            <person name="Lee J."/>
        </authorList>
    </citation>
    <scope>NUCLEOTIDE SEQUENCE [LARGE SCALE GENOMIC DNA]</scope>
    <source>
        <strain evidence="1 2">PAMC 27494</strain>
    </source>
</reference>
<proteinExistence type="predicted"/>
<accession>A0A172YXJ5</accession>
<gene>
    <name evidence="1" type="ORF">A7J50_1354</name>
</gene>
<sequence>MCIWFEVTPLHDNAAEVHNAGGLADAVGCAVRDLPTISDTAMDSDECLCDLDIEAFELKFGYRHEVGETSFDNRLVEVSA</sequence>
<evidence type="ECO:0000313" key="1">
    <source>
        <dbReference type="EMBL" id="ANF84788.1"/>
    </source>
</evidence>
<dbReference type="AlphaFoldDB" id="A0A172YXJ5"/>
<protein>
    <submittedName>
        <fullName evidence="1">Uncharacterized protein</fullName>
    </submittedName>
</protein>
<dbReference type="PATRIC" id="fig|219572.3.peg.1380"/>